<evidence type="ECO:0000313" key="6">
    <source>
        <dbReference type="Proteomes" id="UP001324634"/>
    </source>
</evidence>
<dbReference type="Pfam" id="PF04828">
    <property type="entry name" value="GFA"/>
    <property type="match status" value="1"/>
</dbReference>
<evidence type="ECO:0000256" key="3">
    <source>
        <dbReference type="ARBA" id="ARBA00022833"/>
    </source>
</evidence>
<evidence type="ECO:0000256" key="1">
    <source>
        <dbReference type="ARBA" id="ARBA00005495"/>
    </source>
</evidence>
<gene>
    <name evidence="5" type="ORF">SOO65_08150</name>
</gene>
<dbReference type="GO" id="GO:0046872">
    <property type="term" value="F:metal ion binding"/>
    <property type="evidence" value="ECO:0007669"/>
    <property type="project" value="UniProtKB-KW"/>
</dbReference>
<dbReference type="PANTHER" id="PTHR28620:SF1">
    <property type="entry name" value="CENP-V_GFA DOMAIN-CONTAINING PROTEIN"/>
    <property type="match status" value="1"/>
</dbReference>
<dbReference type="AlphaFoldDB" id="A0AAX4HU25"/>
<organism evidence="5 6">
    <name type="scientific">Peredibacter starrii</name>
    <dbReference type="NCBI Taxonomy" id="28202"/>
    <lineage>
        <taxon>Bacteria</taxon>
        <taxon>Pseudomonadati</taxon>
        <taxon>Bdellovibrionota</taxon>
        <taxon>Bacteriovoracia</taxon>
        <taxon>Bacteriovoracales</taxon>
        <taxon>Bacteriovoracaceae</taxon>
        <taxon>Peredibacter</taxon>
    </lineage>
</organism>
<dbReference type="Proteomes" id="UP001324634">
    <property type="component" value="Chromosome"/>
</dbReference>
<comment type="similarity">
    <text evidence="1">Belongs to the Gfa family.</text>
</comment>
<dbReference type="GO" id="GO:0016846">
    <property type="term" value="F:carbon-sulfur lyase activity"/>
    <property type="evidence" value="ECO:0007669"/>
    <property type="project" value="InterPro"/>
</dbReference>
<dbReference type="RefSeq" id="WP_321399207.1">
    <property type="nucleotide sequence ID" value="NZ_CP139487.1"/>
</dbReference>
<proteinExistence type="inferred from homology"/>
<dbReference type="PANTHER" id="PTHR28620">
    <property type="entry name" value="CENTROMERE PROTEIN V"/>
    <property type="match status" value="1"/>
</dbReference>
<feature type="domain" description="CENP-V/GFA" evidence="4">
    <location>
        <begin position="5"/>
        <end position="137"/>
    </location>
</feature>
<dbReference type="InterPro" id="IPR011057">
    <property type="entry name" value="Mss4-like_sf"/>
</dbReference>
<keyword evidence="6" id="KW-1185">Reference proteome</keyword>
<dbReference type="SUPFAM" id="SSF51316">
    <property type="entry name" value="Mss4-like"/>
    <property type="match status" value="1"/>
</dbReference>
<evidence type="ECO:0000256" key="2">
    <source>
        <dbReference type="ARBA" id="ARBA00022723"/>
    </source>
</evidence>
<dbReference type="InterPro" id="IPR052355">
    <property type="entry name" value="CENP-V-like"/>
</dbReference>
<evidence type="ECO:0000313" key="5">
    <source>
        <dbReference type="EMBL" id="WPU66716.1"/>
    </source>
</evidence>
<dbReference type="EMBL" id="CP139487">
    <property type="protein sequence ID" value="WPU66716.1"/>
    <property type="molecule type" value="Genomic_DNA"/>
</dbReference>
<name>A0AAX4HU25_9BACT</name>
<evidence type="ECO:0000259" key="4">
    <source>
        <dbReference type="PROSITE" id="PS51891"/>
    </source>
</evidence>
<reference evidence="5 6" key="1">
    <citation type="submission" date="2023-11" db="EMBL/GenBank/DDBJ databases">
        <title>Peredibacter starrii A3.12.</title>
        <authorList>
            <person name="Mitchell R.J."/>
        </authorList>
    </citation>
    <scope>NUCLEOTIDE SEQUENCE [LARGE SCALE GENOMIC DNA]</scope>
    <source>
        <strain evidence="5 6">A3.12</strain>
    </source>
</reference>
<dbReference type="Gene3D" id="2.170.150.70">
    <property type="match status" value="1"/>
</dbReference>
<sequence>MLKKYKGSCHCKSVQYQVSLDLSQGIRKCNCTFCYKTKMQKVFADYDKFRLLTNEFELCDYRGPESNWPPGKIHHYFCKSCGVRCFSKGYLQQAPFNGWFYCINIATLDDMTPEEIIHAPVIYEDGLHDQFEVPPHETRHL</sequence>
<dbReference type="PROSITE" id="PS51891">
    <property type="entry name" value="CENP_V_GFA"/>
    <property type="match status" value="1"/>
</dbReference>
<dbReference type="KEGG" id="psti:SOO65_08150"/>
<dbReference type="InterPro" id="IPR006913">
    <property type="entry name" value="CENP-V/GFA"/>
</dbReference>
<keyword evidence="3" id="KW-0862">Zinc</keyword>
<keyword evidence="2" id="KW-0479">Metal-binding</keyword>
<protein>
    <submittedName>
        <fullName evidence="5">GFA family protein</fullName>
    </submittedName>
</protein>
<accession>A0AAX4HU25</accession>